<dbReference type="Proteomes" id="UP001304419">
    <property type="component" value="Chromosome 1"/>
</dbReference>
<evidence type="ECO:0000313" key="4">
    <source>
        <dbReference type="Proteomes" id="UP000646877"/>
    </source>
</evidence>
<keyword evidence="5" id="KW-1185">Reference proteome</keyword>
<accession>A0A8I2H5X2</accession>
<protein>
    <recommendedName>
        <fullName evidence="6">Spore coat protein U domain-containing protein</fullName>
    </recommendedName>
</protein>
<dbReference type="Proteomes" id="UP000646877">
    <property type="component" value="Unassembled WGS sequence"/>
</dbReference>
<feature type="signal peptide" evidence="1">
    <location>
        <begin position="1"/>
        <end position="21"/>
    </location>
</feature>
<dbReference type="RefSeq" id="WP_193522110.1">
    <property type="nucleotide sequence ID" value="NZ_CBCSDF010000014.1"/>
</dbReference>
<evidence type="ECO:0000313" key="3">
    <source>
        <dbReference type="EMBL" id="WOX29502.1"/>
    </source>
</evidence>
<dbReference type="EMBL" id="WEIA01000009">
    <property type="protein sequence ID" value="NLR22577.1"/>
    <property type="molecule type" value="Genomic_DNA"/>
</dbReference>
<feature type="chain" id="PRO_5034272168" description="Spore coat protein U domain-containing protein" evidence="1">
    <location>
        <begin position="22"/>
        <end position="169"/>
    </location>
</feature>
<gene>
    <name evidence="2" type="ORF">F9Y85_14950</name>
    <name evidence="3" type="ORF">R5H13_04355</name>
</gene>
<proteinExistence type="predicted"/>
<reference evidence="3 5" key="2">
    <citation type="submission" date="2023-10" db="EMBL/GenBank/DDBJ databases">
        <title>To unveil natural product biosynthetic capacity in Pseudoalteromonas.</title>
        <authorList>
            <person name="Wang J."/>
        </authorList>
    </citation>
    <scope>NUCLEOTIDE SEQUENCE [LARGE SCALE GENOMIC DNA]</scope>
    <source>
        <strain evidence="3 5">DSM 15914</strain>
    </source>
</reference>
<evidence type="ECO:0000256" key="1">
    <source>
        <dbReference type="SAM" id="SignalP"/>
    </source>
</evidence>
<sequence length="169" mass="17402">MNTLLKSLFVASAITSMTAAAAVVETTGNEASFTFEGTIEAMCKTDSGSNSVTNLNLDSTQETQETQEIGTLDVWCNTGENATTEYSSANGGFLVADNGKNSKIAYTLDIGSTSGVDLQSGTYKHLTTLAGTGSAGDTQATTLKITPQSNGLNDAGTYSDTITVTVSPN</sequence>
<dbReference type="AlphaFoldDB" id="A0A8I2H5X2"/>
<reference evidence="2" key="1">
    <citation type="submission" date="2019-10" db="EMBL/GenBank/DDBJ databases">
        <authorList>
            <person name="Paulsen S."/>
        </authorList>
    </citation>
    <scope>NUCLEOTIDE SEQUENCE</scope>
    <source>
        <strain evidence="2">LMG 19692</strain>
    </source>
</reference>
<dbReference type="EMBL" id="CP137578">
    <property type="protein sequence ID" value="WOX29502.1"/>
    <property type="molecule type" value="Genomic_DNA"/>
</dbReference>
<name>A0A8I2H5X2_9GAMM</name>
<evidence type="ECO:0008006" key="6">
    <source>
        <dbReference type="Google" id="ProtNLM"/>
    </source>
</evidence>
<evidence type="ECO:0000313" key="2">
    <source>
        <dbReference type="EMBL" id="NLR22577.1"/>
    </source>
</evidence>
<keyword evidence="1" id="KW-0732">Signal</keyword>
<organism evidence="2 4">
    <name type="scientific">Pseudoalteromonas maricaloris</name>
    <dbReference type="NCBI Taxonomy" id="184924"/>
    <lineage>
        <taxon>Bacteria</taxon>
        <taxon>Pseudomonadati</taxon>
        <taxon>Pseudomonadota</taxon>
        <taxon>Gammaproteobacteria</taxon>
        <taxon>Alteromonadales</taxon>
        <taxon>Pseudoalteromonadaceae</taxon>
        <taxon>Pseudoalteromonas</taxon>
    </lineage>
</organism>
<evidence type="ECO:0000313" key="5">
    <source>
        <dbReference type="Proteomes" id="UP001304419"/>
    </source>
</evidence>